<dbReference type="Gene3D" id="1.20.1250.20">
    <property type="entry name" value="MFS general substrate transporter like domains"/>
    <property type="match status" value="2"/>
</dbReference>
<feature type="transmembrane region" description="Helical" evidence="5">
    <location>
        <begin position="425"/>
        <end position="444"/>
    </location>
</feature>
<feature type="transmembrane region" description="Helical" evidence="5">
    <location>
        <begin position="358"/>
        <end position="380"/>
    </location>
</feature>
<dbReference type="Proteomes" id="UP000483261">
    <property type="component" value="Unassembled WGS sequence"/>
</dbReference>
<evidence type="ECO:0000313" key="8">
    <source>
        <dbReference type="Proteomes" id="UP000483261"/>
    </source>
</evidence>
<accession>A0A6M1R328</accession>
<dbReference type="SUPFAM" id="SSF103473">
    <property type="entry name" value="MFS general substrate transporter"/>
    <property type="match status" value="1"/>
</dbReference>
<dbReference type="InterPro" id="IPR036259">
    <property type="entry name" value="MFS_trans_sf"/>
</dbReference>
<dbReference type="InterPro" id="IPR020846">
    <property type="entry name" value="MFS_dom"/>
</dbReference>
<feature type="transmembrane region" description="Helical" evidence="5">
    <location>
        <begin position="172"/>
        <end position="189"/>
    </location>
</feature>
<protein>
    <submittedName>
        <fullName evidence="7">MFS transporter</fullName>
    </submittedName>
</protein>
<feature type="transmembrane region" description="Helical" evidence="5">
    <location>
        <begin position="119"/>
        <end position="138"/>
    </location>
</feature>
<dbReference type="GO" id="GO:0005886">
    <property type="term" value="C:plasma membrane"/>
    <property type="evidence" value="ECO:0007669"/>
    <property type="project" value="UniProtKB-SubCell"/>
</dbReference>
<dbReference type="PANTHER" id="PTHR23501">
    <property type="entry name" value="MAJOR FACILITATOR SUPERFAMILY"/>
    <property type="match status" value="1"/>
</dbReference>
<dbReference type="Pfam" id="PF07690">
    <property type="entry name" value="MFS_1"/>
    <property type="match status" value="1"/>
</dbReference>
<dbReference type="EMBL" id="JAALAA010000003">
    <property type="protein sequence ID" value="NGN92098.1"/>
    <property type="molecule type" value="Genomic_DNA"/>
</dbReference>
<evidence type="ECO:0000259" key="6">
    <source>
        <dbReference type="PROSITE" id="PS50850"/>
    </source>
</evidence>
<evidence type="ECO:0000256" key="5">
    <source>
        <dbReference type="SAM" id="Phobius"/>
    </source>
</evidence>
<feature type="transmembrane region" description="Helical" evidence="5">
    <location>
        <begin position="299"/>
        <end position="319"/>
    </location>
</feature>
<gene>
    <name evidence="7" type="ORF">G5C66_05020</name>
</gene>
<feature type="transmembrane region" description="Helical" evidence="5">
    <location>
        <begin position="56"/>
        <end position="75"/>
    </location>
</feature>
<feature type="transmembrane region" description="Helical" evidence="5">
    <location>
        <begin position="331"/>
        <end position="352"/>
    </location>
</feature>
<feature type="domain" description="Major facilitator superfamily (MFS) profile" evidence="6">
    <location>
        <begin position="22"/>
        <end position="446"/>
    </location>
</feature>
<dbReference type="RefSeq" id="WP_165109855.1">
    <property type="nucleotide sequence ID" value="NZ_JAALAA010000003.1"/>
</dbReference>
<feature type="transmembrane region" description="Helical" evidence="5">
    <location>
        <begin position="265"/>
        <end position="287"/>
    </location>
</feature>
<feature type="transmembrane region" description="Helical" evidence="5">
    <location>
        <begin position="401"/>
        <end position="419"/>
    </location>
</feature>
<dbReference type="InterPro" id="IPR011701">
    <property type="entry name" value="MFS"/>
</dbReference>
<evidence type="ECO:0000313" key="7">
    <source>
        <dbReference type="EMBL" id="NGN92098.1"/>
    </source>
</evidence>
<organism evidence="7 8">
    <name type="scientific">Nocardioides turkmenicus</name>
    <dbReference type="NCBI Taxonomy" id="2711220"/>
    <lineage>
        <taxon>Bacteria</taxon>
        <taxon>Bacillati</taxon>
        <taxon>Actinomycetota</taxon>
        <taxon>Actinomycetes</taxon>
        <taxon>Propionibacteriales</taxon>
        <taxon>Nocardioidaceae</taxon>
        <taxon>Nocardioides</taxon>
    </lineage>
</organism>
<dbReference type="GO" id="GO:0022857">
    <property type="term" value="F:transmembrane transporter activity"/>
    <property type="evidence" value="ECO:0007669"/>
    <property type="project" value="InterPro"/>
</dbReference>
<evidence type="ECO:0000256" key="2">
    <source>
        <dbReference type="ARBA" id="ARBA00022692"/>
    </source>
</evidence>
<dbReference type="PANTHER" id="PTHR23501:SF154">
    <property type="entry name" value="MULTIDRUG-EFFLUX TRANSPORTER RV1634-RELATED"/>
    <property type="match status" value="1"/>
</dbReference>
<evidence type="ECO:0000256" key="4">
    <source>
        <dbReference type="ARBA" id="ARBA00023136"/>
    </source>
</evidence>
<dbReference type="AlphaFoldDB" id="A0A6M1R328"/>
<feature type="transmembrane region" description="Helical" evidence="5">
    <location>
        <begin position="233"/>
        <end position="253"/>
    </location>
</feature>
<reference evidence="7 8" key="1">
    <citation type="submission" date="2020-02" db="EMBL/GenBank/DDBJ databases">
        <title>Whole-genome analyses of novel actinobacteria.</title>
        <authorList>
            <person name="Sahin N."/>
        </authorList>
    </citation>
    <scope>NUCLEOTIDE SEQUENCE [LARGE SCALE GENOMIC DNA]</scope>
    <source>
        <strain evidence="7 8">KC13</strain>
    </source>
</reference>
<keyword evidence="3 5" id="KW-1133">Transmembrane helix</keyword>
<keyword evidence="4 5" id="KW-0472">Membrane</keyword>
<feature type="transmembrane region" description="Helical" evidence="5">
    <location>
        <begin position="87"/>
        <end position="113"/>
    </location>
</feature>
<feature type="transmembrane region" description="Helical" evidence="5">
    <location>
        <begin position="145"/>
        <end position="166"/>
    </location>
</feature>
<feature type="transmembrane region" description="Helical" evidence="5">
    <location>
        <begin position="26"/>
        <end position="44"/>
    </location>
</feature>
<comment type="caution">
    <text evidence="7">The sequence shown here is derived from an EMBL/GenBank/DDBJ whole genome shotgun (WGS) entry which is preliminary data.</text>
</comment>
<evidence type="ECO:0000256" key="1">
    <source>
        <dbReference type="ARBA" id="ARBA00004651"/>
    </source>
</evidence>
<dbReference type="PROSITE" id="PS50850">
    <property type="entry name" value="MFS"/>
    <property type="match status" value="1"/>
</dbReference>
<evidence type="ECO:0000256" key="3">
    <source>
        <dbReference type="ARBA" id="ARBA00022989"/>
    </source>
</evidence>
<keyword evidence="2 5" id="KW-0812">Transmembrane</keyword>
<comment type="subcellular location">
    <subcellularLocation>
        <location evidence="1">Cell membrane</location>
        <topology evidence="1">Multi-pass membrane protein</topology>
    </subcellularLocation>
</comment>
<feature type="transmembrane region" description="Helical" evidence="5">
    <location>
        <begin position="210"/>
        <end position="227"/>
    </location>
</feature>
<keyword evidence="8" id="KW-1185">Reference proteome</keyword>
<sequence>MSTVRATRGSERSLWRGANLRRTSGIFFLGFLIAFEYMAVATVMPDVADDLDGIRLYAVGFAAPLAVSVIGYVLAGAWADRSGPRPALAAGIAVFSTGLVLCGLAPTMLVFVLGRGVQGLGSGIVGVAIYVVVATAYPDDLRPRVFTVLTAAWILPALVGPVMAAGVADTVGWRWVFLGVPVIAVLSWLMVGDAPSQPGDGVPSGTGVRLAWAGVAAVGVLLVSLAGQRDLPAWPAFLAAALAVVLVAGPRLLPPGTWTGRRGLASIVATRGLIAAAFAGAEAYVPLLLTLDRGLSLTAAGWVLTVGAVTWSGAAWAAVNLRFLADETFRVVLGAAVMTVGIAILAASVAGGPIAVPVVGWAIAGAGIGTAFSTISVLTLRAAEPGGEGRASSALQLNDSLVQAAALALGSALFAGFAHDAPVGGATLLISLAAVVGVVSLVPATRMGVRA</sequence>
<proteinExistence type="predicted"/>
<name>A0A6M1R328_9ACTN</name>